<organism evidence="3">
    <name type="scientific">Chromera velia CCMP2878</name>
    <dbReference type="NCBI Taxonomy" id="1169474"/>
    <lineage>
        <taxon>Eukaryota</taxon>
        <taxon>Sar</taxon>
        <taxon>Alveolata</taxon>
        <taxon>Colpodellida</taxon>
        <taxon>Chromeraceae</taxon>
        <taxon>Chromera</taxon>
    </lineage>
</organism>
<dbReference type="AlphaFoldDB" id="A0A0G4H2H3"/>
<name>A0A0G4H2H3_9ALVE</name>
<feature type="compositionally biased region" description="Basic and acidic residues" evidence="2">
    <location>
        <begin position="307"/>
        <end position="319"/>
    </location>
</feature>
<dbReference type="EMBL" id="CDMZ01001795">
    <property type="protein sequence ID" value="CEM37674.1"/>
    <property type="molecule type" value="Genomic_DNA"/>
</dbReference>
<feature type="compositionally biased region" description="Low complexity" evidence="2">
    <location>
        <begin position="565"/>
        <end position="596"/>
    </location>
</feature>
<feature type="compositionally biased region" description="Polar residues" evidence="2">
    <location>
        <begin position="357"/>
        <end position="367"/>
    </location>
</feature>
<feature type="compositionally biased region" description="Basic and acidic residues" evidence="2">
    <location>
        <begin position="696"/>
        <end position="710"/>
    </location>
</feature>
<evidence type="ECO:0000313" key="3">
    <source>
        <dbReference type="EMBL" id="CEM37674.1"/>
    </source>
</evidence>
<accession>A0A0G4H2H3</accession>
<feature type="compositionally biased region" description="Low complexity" evidence="2">
    <location>
        <begin position="293"/>
        <end position="306"/>
    </location>
</feature>
<feature type="region of interest" description="Disordered" evidence="2">
    <location>
        <begin position="468"/>
        <end position="514"/>
    </location>
</feature>
<feature type="region of interest" description="Disordered" evidence="2">
    <location>
        <begin position="36"/>
        <end position="105"/>
    </location>
</feature>
<feature type="compositionally biased region" description="Basic residues" evidence="2">
    <location>
        <begin position="258"/>
        <end position="267"/>
    </location>
</feature>
<evidence type="ECO:0000256" key="1">
    <source>
        <dbReference type="SAM" id="Coils"/>
    </source>
</evidence>
<feature type="coiled-coil region" evidence="1">
    <location>
        <begin position="125"/>
        <end position="166"/>
    </location>
</feature>
<feature type="compositionally biased region" description="Basic and acidic residues" evidence="2">
    <location>
        <begin position="221"/>
        <end position="239"/>
    </location>
</feature>
<proteinExistence type="predicted"/>
<feature type="compositionally biased region" description="Basic and acidic residues" evidence="2">
    <location>
        <begin position="268"/>
        <end position="280"/>
    </location>
</feature>
<feature type="compositionally biased region" description="Low complexity" evidence="2">
    <location>
        <begin position="211"/>
        <end position="220"/>
    </location>
</feature>
<feature type="compositionally biased region" description="Basic and acidic residues" evidence="2">
    <location>
        <begin position="92"/>
        <end position="101"/>
    </location>
</feature>
<feature type="compositionally biased region" description="Polar residues" evidence="2">
    <location>
        <begin position="443"/>
        <end position="455"/>
    </location>
</feature>
<feature type="compositionally biased region" description="Low complexity" evidence="2">
    <location>
        <begin position="470"/>
        <end position="494"/>
    </location>
</feature>
<feature type="non-terminal residue" evidence="3">
    <location>
        <position position="1"/>
    </location>
</feature>
<feature type="compositionally biased region" description="Polar residues" evidence="2">
    <location>
        <begin position="540"/>
        <end position="555"/>
    </location>
</feature>
<feature type="compositionally biased region" description="Basic and acidic residues" evidence="2">
    <location>
        <begin position="386"/>
        <end position="396"/>
    </location>
</feature>
<evidence type="ECO:0000256" key="2">
    <source>
        <dbReference type="SAM" id="MobiDB-lite"/>
    </source>
</evidence>
<feature type="region of interest" description="Disordered" evidence="2">
    <location>
        <begin position="211"/>
        <end position="455"/>
    </location>
</feature>
<dbReference type="VEuPathDB" id="CryptoDB:Cvel_24380"/>
<feature type="compositionally biased region" description="Basic and acidic residues" evidence="2">
    <location>
        <begin position="664"/>
        <end position="674"/>
    </location>
</feature>
<gene>
    <name evidence="3" type="ORF">Cvel_24380</name>
</gene>
<feature type="compositionally biased region" description="Low complexity" evidence="2">
    <location>
        <begin position="45"/>
        <end position="55"/>
    </location>
</feature>
<feature type="compositionally biased region" description="Pro residues" evidence="2">
    <location>
        <begin position="774"/>
        <end position="783"/>
    </location>
</feature>
<feature type="region of interest" description="Disordered" evidence="2">
    <location>
        <begin position="874"/>
        <end position="897"/>
    </location>
</feature>
<keyword evidence="1" id="KW-0175">Coiled coil</keyword>
<protein>
    <submittedName>
        <fullName evidence="3">Uncharacterized protein</fullName>
    </submittedName>
</protein>
<feature type="compositionally biased region" description="Basic and acidic residues" evidence="2">
    <location>
        <begin position="754"/>
        <end position="764"/>
    </location>
</feature>
<sequence length="897" mass="96085">VQHRQLAEKEADIFEMSKEIERLQREYQTLLLNRQMEKERERETQMQMQMLLQQKPDPAPDPPCHTNNAHAGRAANHEPMQKNTATSQQQPEAEKEKEKQGENVTVVTDPTDVLRRRLALAESARERLSCLLEKRTKELEGAKKREEKLEAEVRKEARRAKLLGEQLGFKSHRLAIAELRLRECGGAGAAGHPGASDLSLSLSAAATIAAVTSSTGATGRVVEREGEKGGKGEEKEKGAPKHTASLKEAPPACMSVKNPRKSTRRLHLKECEQKERRAGEESLMDPGRAGQKSAESVPSLSAVSSDSESKPGKDLEETKGATAPLCYPPGTTPVCVASQDFPWTSHSASDKPVGVVNPSQEEGTKSNCCRVGGEENDLGGAGDGQESSRKSKEKVISRVPSLSLGHLTLTTAEGDEEKRATTKTKGLGGVVGGKKKGREKNPRQNQTNLPRLQSSLQPISATVLWAPPASLSLSPSPSSHQTSSTTLQQQQQQQRKGLDEAGVPPTQQQLCEVNKNAPGQAVALPSVPPRVCSHPVAASPSPSGKLCTQTETKQVPTAHPMVSFSSSITTASTPSPTSETETLQQQQGGMRGGMRPPKQPPEGSQGSKRGGTVGMRAVSMGHRRGGMHRCPMQNHLHQLPPLPELPSLRPGPAGFSSVAADTNPAKKERKEKTNEAFGVEYEGQVEEKLQQSQPKDVQKQKQVDKGEELLRPSASSPLAAVIKEEAPPKPSVLHRQVGQKKRKESPGKSVHFQKSAEGEGRSESSSEASMGSPPASPPQPPLPFEETVLSPMEGISNGGAERQNSPAPPLPHENGENKTVSPLSASPLGVQGNDAESEAEIELQRVEVEPETDTDDDFDDFAFAFIGGRAAYVSDDAAGGGAVGSSLGNYDESDEEG</sequence>
<reference evidence="3" key="1">
    <citation type="submission" date="2014-11" db="EMBL/GenBank/DDBJ databases">
        <authorList>
            <person name="Otto D Thomas"/>
            <person name="Naeem Raeece"/>
        </authorList>
    </citation>
    <scope>NUCLEOTIDE SEQUENCE</scope>
</reference>
<feature type="region of interest" description="Disordered" evidence="2">
    <location>
        <begin position="529"/>
        <end position="840"/>
    </location>
</feature>